<dbReference type="Proteomes" id="UP000664357">
    <property type="component" value="Unassembled WGS sequence"/>
</dbReference>
<reference evidence="1 2" key="2">
    <citation type="submission" date="2024-02" db="EMBL/GenBank/DDBJ databases">
        <title>The Genome Sequence of Enterococcus sp. DIV0159.</title>
        <authorList>
            <person name="Earl A."/>
            <person name="Manson A."/>
            <person name="Gilmore M."/>
            <person name="Sanders J."/>
            <person name="Shea T."/>
            <person name="Howe W."/>
            <person name="Livny J."/>
            <person name="Cuomo C."/>
            <person name="Neafsey D."/>
            <person name="Birren B."/>
        </authorList>
    </citation>
    <scope>NUCLEOTIDE SEQUENCE [LARGE SCALE GENOMIC DNA]</scope>
    <source>
        <strain evidence="1 2">665A</strain>
    </source>
</reference>
<evidence type="ECO:0000313" key="2">
    <source>
        <dbReference type="Proteomes" id="UP000664357"/>
    </source>
</evidence>
<dbReference type="RefSeq" id="WP_207701421.1">
    <property type="nucleotide sequence ID" value="NZ_JAFREL020000001.1"/>
</dbReference>
<protein>
    <recommendedName>
        <fullName evidence="3">DUF2922 domain-containing protein</fullName>
    </recommendedName>
</protein>
<evidence type="ECO:0008006" key="3">
    <source>
        <dbReference type="Google" id="ProtNLM"/>
    </source>
</evidence>
<evidence type="ECO:0000313" key="1">
    <source>
        <dbReference type="EMBL" id="MEO1768851.1"/>
    </source>
</evidence>
<accession>A0ABV0EJU4</accession>
<name>A0ABV0EJU4_9ENTE</name>
<gene>
    <name evidence="1" type="ORF">JZO67_000790</name>
</gene>
<dbReference type="InterPro" id="IPR021321">
    <property type="entry name" value="DUF2922"/>
</dbReference>
<keyword evidence="2" id="KW-1185">Reference proteome</keyword>
<proteinExistence type="predicted"/>
<dbReference type="EMBL" id="JAFREL020000001">
    <property type="protein sequence ID" value="MEO1768851.1"/>
    <property type="molecule type" value="Genomic_DNA"/>
</dbReference>
<sequence length="80" mass="8971">MNRVVKLVSIFRNGAGKSQTWSLSNPDTTKTPSQIKGLLGELAQLNLFQKDGIRLFETVVSAKYVETIETTIFEEEPVTR</sequence>
<dbReference type="Pfam" id="PF11148">
    <property type="entry name" value="DUF2922"/>
    <property type="match status" value="1"/>
</dbReference>
<organism evidence="1 2">
    <name type="scientific">Candidatus Enterococcus ferrettii</name>
    <dbReference type="NCBI Taxonomy" id="2815324"/>
    <lineage>
        <taxon>Bacteria</taxon>
        <taxon>Bacillati</taxon>
        <taxon>Bacillota</taxon>
        <taxon>Bacilli</taxon>
        <taxon>Lactobacillales</taxon>
        <taxon>Enterococcaceae</taxon>
        <taxon>Enterococcus</taxon>
    </lineage>
</organism>
<comment type="caution">
    <text evidence="1">The sequence shown here is derived from an EMBL/GenBank/DDBJ whole genome shotgun (WGS) entry which is preliminary data.</text>
</comment>
<reference evidence="1 2" key="1">
    <citation type="submission" date="2021-03" db="EMBL/GenBank/DDBJ databases">
        <authorList>
            <person name="Gilmore M.S."/>
            <person name="Schwartzman J."/>
            <person name="Van Tyne D."/>
            <person name="Martin M."/>
            <person name="Earl A.M."/>
            <person name="Manson A.L."/>
            <person name="Straub T."/>
            <person name="Salamzade R."/>
            <person name="Saavedra J."/>
            <person name="Lebreton F."/>
            <person name="Prichula J."/>
            <person name="Schaufler K."/>
            <person name="Gaca A."/>
            <person name="Sgardioli B."/>
            <person name="Wagenaar J."/>
            <person name="Strong T."/>
        </authorList>
    </citation>
    <scope>NUCLEOTIDE SEQUENCE [LARGE SCALE GENOMIC DNA]</scope>
    <source>
        <strain evidence="1 2">665A</strain>
    </source>
</reference>